<evidence type="ECO:0000256" key="3">
    <source>
        <dbReference type="ARBA" id="ARBA00022946"/>
    </source>
</evidence>
<evidence type="ECO:0000313" key="5">
    <source>
        <dbReference type="Proteomes" id="UP001165740"/>
    </source>
</evidence>
<protein>
    <submittedName>
        <fullName evidence="6">ATP synthase mitochondrial F1 complex assembly factor 1-like</fullName>
    </submittedName>
</protein>
<evidence type="ECO:0000256" key="1">
    <source>
        <dbReference type="ARBA" id="ARBA00004173"/>
    </source>
</evidence>
<dbReference type="Pfam" id="PF06644">
    <property type="entry name" value="ATP11"/>
    <property type="match status" value="1"/>
</dbReference>
<dbReference type="GO" id="GO:0033615">
    <property type="term" value="P:mitochondrial proton-transporting ATP synthase complex assembly"/>
    <property type="evidence" value="ECO:0007669"/>
    <property type="project" value="TreeGrafter"/>
</dbReference>
<proteinExistence type="inferred from homology"/>
<dbReference type="OMA" id="MFYYKTD"/>
<reference evidence="6" key="1">
    <citation type="submission" date="2025-08" db="UniProtKB">
        <authorList>
            <consortium name="RefSeq"/>
        </authorList>
    </citation>
    <scope>IDENTIFICATION</scope>
</reference>
<keyword evidence="3" id="KW-0809">Transit peptide</keyword>
<name>A0A9U8E9Y3_BIOGL</name>
<dbReference type="GO" id="GO:0005739">
    <property type="term" value="C:mitochondrion"/>
    <property type="evidence" value="ECO:0007669"/>
    <property type="project" value="UniProtKB-SubCell"/>
</dbReference>
<dbReference type="InterPro" id="IPR010591">
    <property type="entry name" value="ATP11"/>
</dbReference>
<keyword evidence="4" id="KW-0496">Mitochondrion</keyword>
<dbReference type="AlphaFoldDB" id="A0A9U8E9Y3"/>
<keyword evidence="5" id="KW-1185">Reference proteome</keyword>
<evidence type="ECO:0000256" key="4">
    <source>
        <dbReference type="ARBA" id="ARBA00023128"/>
    </source>
</evidence>
<dbReference type="RefSeq" id="XP_013078270.2">
    <property type="nucleotide sequence ID" value="XM_013222816.2"/>
</dbReference>
<dbReference type="KEGG" id="bgt:106064317"/>
<dbReference type="PANTHER" id="PTHR13126:SF0">
    <property type="entry name" value="ATP SYNTHASE MITOCHONDRIAL F1 COMPLEX ASSEMBLY FACTOR 1"/>
    <property type="match status" value="1"/>
</dbReference>
<organism evidence="5 6">
    <name type="scientific">Biomphalaria glabrata</name>
    <name type="common">Bloodfluke planorb</name>
    <name type="synonym">Freshwater snail</name>
    <dbReference type="NCBI Taxonomy" id="6526"/>
    <lineage>
        <taxon>Eukaryota</taxon>
        <taxon>Metazoa</taxon>
        <taxon>Spiralia</taxon>
        <taxon>Lophotrochozoa</taxon>
        <taxon>Mollusca</taxon>
        <taxon>Gastropoda</taxon>
        <taxon>Heterobranchia</taxon>
        <taxon>Euthyneura</taxon>
        <taxon>Panpulmonata</taxon>
        <taxon>Hygrophila</taxon>
        <taxon>Lymnaeoidea</taxon>
        <taxon>Planorbidae</taxon>
        <taxon>Biomphalaria</taxon>
    </lineage>
</organism>
<dbReference type="GeneID" id="106064317"/>
<dbReference type="Proteomes" id="UP001165740">
    <property type="component" value="Chromosome 5"/>
</dbReference>
<dbReference type="OrthoDB" id="16535at2759"/>
<comment type="similarity">
    <text evidence="2">Belongs to the ATP11 family.</text>
</comment>
<gene>
    <name evidence="6" type="primary">LOC106064317</name>
</gene>
<evidence type="ECO:0000256" key="2">
    <source>
        <dbReference type="ARBA" id="ARBA00009116"/>
    </source>
</evidence>
<evidence type="ECO:0000313" key="6">
    <source>
        <dbReference type="RefSeq" id="XP_013078270.2"/>
    </source>
</evidence>
<dbReference type="PANTHER" id="PTHR13126">
    <property type="entry name" value="CHAPERONE ATP11"/>
    <property type="match status" value="1"/>
</dbReference>
<comment type="subcellular location">
    <subcellularLocation>
        <location evidence="1">Mitochondrion</location>
    </subcellularLocation>
</comment>
<sequence length="299" mass="34595">MHLRVPTFTKVTCLRRILNHMLLNQNQSAHPSALFSTSAIKFNKENSNPNSTEIESNPFFNKYKSKLQHLQSNSPNEYEARIKDLADRLKPKKVDDSSKKLQPPQTVLPSEVAKSGVGMSKKQGLDSIMKMDLVCDKTAEEITQIWNEYHNGKDCVYAVLKTNVYQNLMIKAKECPVFVYAIPRNEGFEFILSQFDQNDVYFTQLSMFQLVRENAPPCLTLNHYTEFLEDKGIVLMSGKYDSNVLKREMALGLVQQMSVFYGLNSRYFELVYRFNYEPARFHYQELIDAVKALPQFNIK</sequence>
<accession>A0A9U8E9Y3</accession>